<organism evidence="1 2">
    <name type="scientific">Meishania litoralis</name>
    <dbReference type="NCBI Taxonomy" id="3434685"/>
    <lineage>
        <taxon>Bacteria</taxon>
        <taxon>Pseudomonadati</taxon>
        <taxon>Bacteroidota</taxon>
        <taxon>Flavobacteriia</taxon>
        <taxon>Flavobacteriales</taxon>
        <taxon>Flavobacteriaceae</taxon>
        <taxon>Meishania</taxon>
    </lineage>
</organism>
<comment type="caution">
    <text evidence="1">The sequence shown here is derived from an EMBL/GenBank/DDBJ whole genome shotgun (WGS) entry which is preliminary data.</text>
</comment>
<protein>
    <submittedName>
        <fullName evidence="1">FAD:protein FMN transferase</fullName>
    </submittedName>
</protein>
<evidence type="ECO:0000313" key="1">
    <source>
        <dbReference type="EMBL" id="MFH6603563.1"/>
    </source>
</evidence>
<sequence length="342" mass="38252">MKAERIEGRLHLLKNYFLIALFLVVFTTSAQIRFEYEGQKMGTQIRLVFYASDPVVADSASKAVFSRIDELNTILSDYLEDSELNQLCQRPKQPVKVSGDLFEALFESVEIAKSTEGAFDITAGPLIRLWRDARKSKILPNSKEIKKALKVVDHRNITFLGKDEVRLEKENMQLDLGGIGKGFAADEALEVLKAHGIYSALIDMGGDITVGDPPPDMEYWTLAFYYYDKEGKEVAQKIKLKNQAIATSGDLYQFLEVDGIRYSHIVDPKTGMALNSRIQVTVIAPKGTLADGYASAFSVMGIGKTKEKIDQIRGLNAFIVEQAPHKHLQWISDGFQGFFLTN</sequence>
<keyword evidence="1" id="KW-0808">Transferase</keyword>
<accession>A0ACC7LJ90</accession>
<reference evidence="1" key="1">
    <citation type="submission" date="2024-09" db="EMBL/GenBank/DDBJ databases">
        <authorList>
            <person name="Liu J."/>
        </authorList>
    </citation>
    <scope>NUCLEOTIDE SEQUENCE</scope>
    <source>
        <strain evidence="1">NBU2967</strain>
    </source>
</reference>
<gene>
    <name evidence="1" type="ORF">ACEZ3G_08750</name>
</gene>
<dbReference type="EMBL" id="JBHFPV010000001">
    <property type="protein sequence ID" value="MFH6603563.1"/>
    <property type="molecule type" value="Genomic_DNA"/>
</dbReference>
<keyword evidence="2" id="KW-1185">Reference proteome</keyword>
<evidence type="ECO:0000313" key="2">
    <source>
        <dbReference type="Proteomes" id="UP001595191"/>
    </source>
</evidence>
<proteinExistence type="predicted"/>
<dbReference type="Proteomes" id="UP001595191">
    <property type="component" value="Unassembled WGS sequence"/>
</dbReference>
<name>A0ACC7LJ90_9FLAO</name>